<comment type="subunit">
    <text evidence="2">Component of the FACT complex, a stable heterodimer of SPT16 and SSRP1.</text>
</comment>
<dbReference type="InterPro" id="IPR013719">
    <property type="entry name" value="RTT106/SPT16-like_middle_dom"/>
</dbReference>
<dbReference type="SMART" id="SM01287">
    <property type="entry name" value="Rtt106"/>
    <property type="match status" value="1"/>
</dbReference>
<evidence type="ECO:0000256" key="6">
    <source>
        <dbReference type="ARBA" id="ARBA00023015"/>
    </source>
</evidence>
<dbReference type="PROSITE" id="PS50118">
    <property type="entry name" value="HMG_BOX_2"/>
    <property type="match status" value="1"/>
</dbReference>
<dbReference type="Gene3D" id="1.10.30.10">
    <property type="entry name" value="High mobility group box domain"/>
    <property type="match status" value="1"/>
</dbReference>
<keyword evidence="15" id="KW-1185">Reference proteome</keyword>
<dbReference type="CDD" id="cd01390">
    <property type="entry name" value="HMG-box_NHP6-like"/>
    <property type="match status" value="1"/>
</dbReference>
<evidence type="ECO:0000256" key="5">
    <source>
        <dbReference type="ARBA" id="ARBA00022763"/>
    </source>
</evidence>
<sequence length="713" mass="77330">MADQTYPSISLGSRGAVTTGTLKVGPAGFVWRRAGEHGQGRVVDVRKEDISGLVWTRLGQPRGCLLGVRRADGPTINFLGFKDKDLDALSALCKDSLKQEIKPQELAIYGRNWGEVELNASSLVYSVDSKVMFELPLPEVSQAQQTKDEVLLEFHVDDTTRDDREDTLVEMAFHVPAVNEAWGGTTDDNGVPIPAAKALVDALLQHTDAGVATSDDSIADFTDVAVIAPRGRFTVEMHGSFLKLSGQTQDFKIRYTSISRLFILPKSSTPHTLVVIGLDPPIRKGQTYYSYLLCQFNNDEEMSLELDMSDEALAQKNEKCGNKLQRTMNGPVHTVFAHTLRGLSAAKITRAKTETYTNHAGNGCAIRCSYKADDGFLYPLDKAFFYVHKPPMCINHSDIESVEFQRQGGGVISSSVRTFDLLIKQRSNNMEYQFRNIQRSEWEPLFAFINARKIKIENLAEARHGPRGPGVGIDLGDDLDAGVRAARAEADDDEEDEDEDFDAGGEDMSASSGGSLDEENAGSDDDASSDAEMVDEEGIDVTAVMGNKKKRKADGEAADGDAAAAAKPPKQKKPKKEKKEKTEKPAAADGEAGEGGEAGGGKKARKPRKKKDPNAPKKALSGFMFFSNSNRERIKTENPGIPFGQVGKLLGEEWKKLSTEDRAPYEAQAAKDKERYAAAMADYKAAGGGAAEGAAGDADEADADDVGDEEAAE</sequence>
<keyword evidence="7 11" id="KW-0804">Transcription</keyword>
<evidence type="ECO:0000256" key="9">
    <source>
        <dbReference type="ARBA" id="ARBA00023242"/>
    </source>
</evidence>
<dbReference type="InterPro" id="IPR050454">
    <property type="entry name" value="RTT106/SSRP1_HistChap/FACT"/>
</dbReference>
<proteinExistence type="inferred from homology"/>
<dbReference type="Pfam" id="PF03531">
    <property type="entry name" value="SSrecog"/>
    <property type="match status" value="1"/>
</dbReference>
<dbReference type="InterPro" id="IPR036910">
    <property type="entry name" value="HMG_box_dom_sf"/>
</dbReference>
<reference evidence="14 15" key="1">
    <citation type="submission" date="2023-05" db="EMBL/GenBank/DDBJ databases">
        <title>A 100% complete, gapless, phased diploid assembly of the Scenedesmus obliquus UTEX 3031 genome.</title>
        <authorList>
            <person name="Biondi T.C."/>
            <person name="Hanschen E.R."/>
            <person name="Kwon T."/>
            <person name="Eng W."/>
            <person name="Kruse C.P.S."/>
            <person name="Koehler S.I."/>
            <person name="Kunde Y."/>
            <person name="Gleasner C.D."/>
            <person name="You Mak K.T."/>
            <person name="Polle J."/>
            <person name="Hovde B.T."/>
            <person name="Starkenburg S.R."/>
        </authorList>
    </citation>
    <scope>NUCLEOTIDE SEQUENCE [LARGE SCALE GENOMIC DNA]</scope>
    <source>
        <strain evidence="14 15">DOE0152z</strain>
    </source>
</reference>
<evidence type="ECO:0000256" key="4">
    <source>
        <dbReference type="ARBA" id="ARBA00022705"/>
    </source>
</evidence>
<organism evidence="14 15">
    <name type="scientific">Tetradesmus obliquus</name>
    <name type="common">Green alga</name>
    <name type="synonym">Acutodesmus obliquus</name>
    <dbReference type="NCBI Taxonomy" id="3088"/>
    <lineage>
        <taxon>Eukaryota</taxon>
        <taxon>Viridiplantae</taxon>
        <taxon>Chlorophyta</taxon>
        <taxon>core chlorophytes</taxon>
        <taxon>Chlorophyceae</taxon>
        <taxon>CS clade</taxon>
        <taxon>Sphaeropleales</taxon>
        <taxon>Scenedesmaceae</taxon>
        <taxon>Tetradesmus</taxon>
    </lineage>
</organism>
<comment type="function">
    <text evidence="11">Component of the FACT complex, a general chromatin factor that acts to reorganize nucleosomes. The FACT complex is involved in multiple processes that require DNA as a template such as mRNA elongation, DNA replication and DNA repair. During transcription elongation the FACT complex acts as a histone chaperone that both destabilizes and restores nucleosomal structure. It facilitates the passage of RNA polymerase II and transcription by promoting the dissociation of one histone H2A-H2B dimer from the nucleosome, then subsequently promotes the reestablishment of the nucleosome following the passage of RNA polymerase II.</text>
</comment>
<dbReference type="PANTHER" id="PTHR45849:SF1">
    <property type="entry name" value="FACT COMPLEX SUBUNIT SSRP1"/>
    <property type="match status" value="1"/>
</dbReference>
<comment type="similarity">
    <text evidence="1 11">Belongs to the SSRP1 family.</text>
</comment>
<dbReference type="Gene3D" id="2.30.29.220">
    <property type="entry name" value="Structure-specific recognition protein (SSRP1)"/>
    <property type="match status" value="1"/>
</dbReference>
<dbReference type="PRINTS" id="PR00887">
    <property type="entry name" value="SSRCOGNITION"/>
</dbReference>
<evidence type="ECO:0000256" key="2">
    <source>
        <dbReference type="ARBA" id="ARBA00011111"/>
    </source>
</evidence>
<evidence type="ECO:0000256" key="1">
    <source>
        <dbReference type="ARBA" id="ARBA00010060"/>
    </source>
</evidence>
<dbReference type="Proteomes" id="UP001244341">
    <property type="component" value="Chromosome 3b"/>
</dbReference>
<evidence type="ECO:0000313" key="14">
    <source>
        <dbReference type="EMBL" id="WIA11541.1"/>
    </source>
</evidence>
<evidence type="ECO:0000256" key="8">
    <source>
        <dbReference type="ARBA" id="ARBA00023204"/>
    </source>
</evidence>
<accession>A0ABY8TTE5</accession>
<feature type="compositionally biased region" description="Acidic residues" evidence="12">
    <location>
        <begin position="697"/>
        <end position="713"/>
    </location>
</feature>
<feature type="region of interest" description="Disordered" evidence="12">
    <location>
        <begin position="485"/>
        <end position="624"/>
    </location>
</feature>
<dbReference type="InterPro" id="IPR024954">
    <property type="entry name" value="SSRP1_DD"/>
</dbReference>
<protein>
    <recommendedName>
        <fullName evidence="11">FACT complex subunit SSRP1</fullName>
    </recommendedName>
</protein>
<keyword evidence="3 11" id="KW-0158">Chromosome</keyword>
<dbReference type="SUPFAM" id="SSF47095">
    <property type="entry name" value="HMG-box"/>
    <property type="match status" value="1"/>
</dbReference>
<evidence type="ECO:0000259" key="13">
    <source>
        <dbReference type="PROSITE" id="PS50118"/>
    </source>
</evidence>
<dbReference type="InterPro" id="IPR038167">
    <property type="entry name" value="SSRP1_sf"/>
</dbReference>
<evidence type="ECO:0000313" key="15">
    <source>
        <dbReference type="Proteomes" id="UP001244341"/>
    </source>
</evidence>
<dbReference type="Pfam" id="PF00505">
    <property type="entry name" value="HMG_box"/>
    <property type="match status" value="1"/>
</dbReference>
<dbReference type="SMART" id="SM00398">
    <property type="entry name" value="HMG"/>
    <property type="match status" value="1"/>
</dbReference>
<keyword evidence="10" id="KW-0238">DNA-binding</keyword>
<dbReference type="EMBL" id="CP126210">
    <property type="protein sequence ID" value="WIA11541.1"/>
    <property type="molecule type" value="Genomic_DNA"/>
</dbReference>
<feature type="compositionally biased region" description="Acidic residues" evidence="12">
    <location>
        <begin position="516"/>
        <end position="539"/>
    </location>
</feature>
<comment type="subcellular location">
    <subcellularLocation>
        <location evidence="11">Nucleus</location>
    </subcellularLocation>
    <subcellularLocation>
        <location evidence="11">Chromosome</location>
    </subcellularLocation>
</comment>
<feature type="domain" description="HMG box" evidence="13">
    <location>
        <begin position="616"/>
        <end position="684"/>
    </location>
</feature>
<gene>
    <name evidence="14" type="ORF">OEZ85_011651</name>
</gene>
<keyword evidence="8 11" id="KW-0234">DNA repair</keyword>
<dbReference type="Pfam" id="PF17292">
    <property type="entry name" value="POB3_N"/>
    <property type="match status" value="1"/>
</dbReference>
<feature type="compositionally biased region" description="Basic and acidic residues" evidence="12">
    <location>
        <begin position="577"/>
        <end position="586"/>
    </location>
</feature>
<keyword evidence="5 11" id="KW-0227">DNA damage</keyword>
<dbReference type="Pfam" id="PF08512">
    <property type="entry name" value="Rttp106-like_middle"/>
    <property type="match status" value="1"/>
</dbReference>
<dbReference type="InterPro" id="IPR009071">
    <property type="entry name" value="HMG_box_dom"/>
</dbReference>
<feature type="compositionally biased region" description="Acidic residues" evidence="12">
    <location>
        <begin position="490"/>
        <end position="505"/>
    </location>
</feature>
<dbReference type="InterPro" id="IPR011993">
    <property type="entry name" value="PH-like_dom_sf"/>
</dbReference>
<dbReference type="CDD" id="cd13230">
    <property type="entry name" value="PH1_SSRP1-like"/>
    <property type="match status" value="1"/>
</dbReference>
<evidence type="ECO:0000256" key="11">
    <source>
        <dbReference type="RuleBase" id="RU364013"/>
    </source>
</evidence>
<evidence type="ECO:0000256" key="3">
    <source>
        <dbReference type="ARBA" id="ARBA00022454"/>
    </source>
</evidence>
<keyword evidence="9 10" id="KW-0539">Nucleus</keyword>
<dbReference type="InterPro" id="IPR000969">
    <property type="entry name" value="SSRP1/POB3"/>
</dbReference>
<feature type="region of interest" description="Disordered" evidence="12">
    <location>
        <begin position="686"/>
        <end position="713"/>
    </location>
</feature>
<evidence type="ECO:0000256" key="12">
    <source>
        <dbReference type="SAM" id="MobiDB-lite"/>
    </source>
</evidence>
<keyword evidence="4 11" id="KW-0235">DNA replication</keyword>
<dbReference type="CDD" id="cd13231">
    <property type="entry name" value="PH2_SSRP1-like"/>
    <property type="match status" value="1"/>
</dbReference>
<dbReference type="Gene3D" id="2.30.29.30">
    <property type="entry name" value="Pleckstrin-homology domain (PH domain)/Phosphotyrosine-binding domain (PTB)"/>
    <property type="match status" value="2"/>
</dbReference>
<evidence type="ECO:0000256" key="10">
    <source>
        <dbReference type="PROSITE-ProRule" id="PRU00267"/>
    </source>
</evidence>
<dbReference type="Gene3D" id="2.30.29.150">
    <property type="match status" value="1"/>
</dbReference>
<feature type="compositionally biased region" description="Basic residues" evidence="12">
    <location>
        <begin position="602"/>
        <end position="611"/>
    </location>
</feature>
<dbReference type="Pfam" id="PF21103">
    <property type="entry name" value="PH1_SSRP1-like"/>
    <property type="match status" value="1"/>
</dbReference>
<dbReference type="InterPro" id="IPR048993">
    <property type="entry name" value="SSRP1-like_PH1"/>
</dbReference>
<dbReference type="PANTHER" id="PTHR45849">
    <property type="entry name" value="FACT COMPLEX SUBUNIT SSRP1"/>
    <property type="match status" value="1"/>
</dbReference>
<dbReference type="InterPro" id="IPR035417">
    <property type="entry name" value="SSRP1/POB3_N"/>
</dbReference>
<feature type="DNA-binding region" description="HMG box" evidence="10">
    <location>
        <begin position="616"/>
        <end position="684"/>
    </location>
</feature>
<keyword evidence="6 11" id="KW-0805">Transcription regulation</keyword>
<name>A0ABY8TTE5_TETOB</name>
<evidence type="ECO:0000256" key="7">
    <source>
        <dbReference type="ARBA" id="ARBA00023163"/>
    </source>
</evidence>
<dbReference type="SUPFAM" id="SSF50729">
    <property type="entry name" value="PH domain-like"/>
    <property type="match status" value="1"/>
</dbReference>